<sequence length="329" mass="37490">MCPIRIPGAPITSGLLRVWTQARKQLRIDKANIALPGEMAVETFLLLYERQEWIAKDQLMLIRRQLRIFTSSQPIQEQGWEWQAGRVKIPLVKITTKAGKAVLSKLVSGAPRLNKNWHRMDNPRRWNKRLTKLWKSHLPDKDKKWLWKAIQHGLPTLDRIQKFGHGDGICKCCRTAPETPIHLLWECQAAHDKWRELRYLTASLSCETPSAASFWEFLDKSFSSKNPATYFLVMATLRLIWLGRNAMTYSTTRSHPPITVSITMAKEALTVKLKRFEGEGRRDSWARHAKASIQTVLDRAHNATTRDSAEAGGTTPSSPQNPAPTATPI</sequence>
<feature type="domain" description="Reverse transcriptase zinc-binding" evidence="2">
    <location>
        <begin position="117"/>
        <end position="194"/>
    </location>
</feature>
<organism evidence="3 4">
    <name type="scientific">Riccia sorocarpa</name>
    <dbReference type="NCBI Taxonomy" id="122646"/>
    <lineage>
        <taxon>Eukaryota</taxon>
        <taxon>Viridiplantae</taxon>
        <taxon>Streptophyta</taxon>
        <taxon>Embryophyta</taxon>
        <taxon>Marchantiophyta</taxon>
        <taxon>Marchantiopsida</taxon>
        <taxon>Marchantiidae</taxon>
        <taxon>Marchantiales</taxon>
        <taxon>Ricciaceae</taxon>
        <taxon>Riccia</taxon>
    </lineage>
</organism>
<evidence type="ECO:0000313" key="3">
    <source>
        <dbReference type="EMBL" id="KAL3693803.1"/>
    </source>
</evidence>
<reference evidence="3 4" key="1">
    <citation type="submission" date="2024-09" db="EMBL/GenBank/DDBJ databases">
        <title>Chromosome-scale assembly of Riccia sorocarpa.</title>
        <authorList>
            <person name="Paukszto L."/>
        </authorList>
    </citation>
    <scope>NUCLEOTIDE SEQUENCE [LARGE SCALE GENOMIC DNA]</scope>
    <source>
        <strain evidence="3">LP-2024</strain>
        <tissue evidence="3">Aerial parts of the thallus</tissue>
    </source>
</reference>
<evidence type="ECO:0000259" key="2">
    <source>
        <dbReference type="Pfam" id="PF13966"/>
    </source>
</evidence>
<name>A0ABD3HQT9_9MARC</name>
<feature type="region of interest" description="Disordered" evidence="1">
    <location>
        <begin position="300"/>
        <end position="329"/>
    </location>
</feature>
<proteinExistence type="predicted"/>
<gene>
    <name evidence="3" type="ORF">R1sor_007454</name>
</gene>
<evidence type="ECO:0000313" key="4">
    <source>
        <dbReference type="Proteomes" id="UP001633002"/>
    </source>
</evidence>
<accession>A0ABD3HQT9</accession>
<feature type="compositionally biased region" description="Pro residues" evidence="1">
    <location>
        <begin position="319"/>
        <end position="329"/>
    </location>
</feature>
<comment type="caution">
    <text evidence="3">The sequence shown here is derived from an EMBL/GenBank/DDBJ whole genome shotgun (WGS) entry which is preliminary data.</text>
</comment>
<dbReference type="AlphaFoldDB" id="A0ABD3HQT9"/>
<evidence type="ECO:0000256" key="1">
    <source>
        <dbReference type="SAM" id="MobiDB-lite"/>
    </source>
</evidence>
<protein>
    <recommendedName>
        <fullName evidence="2">Reverse transcriptase zinc-binding domain-containing protein</fullName>
    </recommendedName>
</protein>
<dbReference type="EMBL" id="JBJQOH010000003">
    <property type="protein sequence ID" value="KAL3693803.1"/>
    <property type="molecule type" value="Genomic_DNA"/>
</dbReference>
<dbReference type="Proteomes" id="UP001633002">
    <property type="component" value="Unassembled WGS sequence"/>
</dbReference>
<dbReference type="InterPro" id="IPR026960">
    <property type="entry name" value="RVT-Znf"/>
</dbReference>
<keyword evidence="4" id="KW-1185">Reference proteome</keyword>
<dbReference type="Pfam" id="PF13966">
    <property type="entry name" value="zf-RVT"/>
    <property type="match status" value="1"/>
</dbReference>